<feature type="transmembrane region" description="Helical" evidence="1">
    <location>
        <begin position="68"/>
        <end position="85"/>
    </location>
</feature>
<dbReference type="RefSeq" id="XP_062697757.1">
    <property type="nucleotide sequence ID" value="XM_062836657.1"/>
</dbReference>
<feature type="transmembrane region" description="Helical" evidence="1">
    <location>
        <begin position="45"/>
        <end position="62"/>
    </location>
</feature>
<organism evidence="2 3">
    <name type="scientific">Neurospora hispaniola</name>
    <dbReference type="NCBI Taxonomy" id="588809"/>
    <lineage>
        <taxon>Eukaryota</taxon>
        <taxon>Fungi</taxon>
        <taxon>Dikarya</taxon>
        <taxon>Ascomycota</taxon>
        <taxon>Pezizomycotina</taxon>
        <taxon>Sordariomycetes</taxon>
        <taxon>Sordariomycetidae</taxon>
        <taxon>Sordariales</taxon>
        <taxon>Sordariaceae</taxon>
        <taxon>Neurospora</taxon>
    </lineage>
</organism>
<comment type="caution">
    <text evidence="2">The sequence shown here is derived from an EMBL/GenBank/DDBJ whole genome shotgun (WGS) entry which is preliminary data.</text>
</comment>
<dbReference type="GeneID" id="87874279"/>
<reference evidence="2 3" key="1">
    <citation type="journal article" date="2023" name="Mol. Phylogenet. Evol.">
        <title>Genome-scale phylogeny and comparative genomics of the fungal order Sordariales.</title>
        <authorList>
            <person name="Hensen N."/>
            <person name="Bonometti L."/>
            <person name="Westerberg I."/>
            <person name="Brannstrom I.O."/>
            <person name="Guillou S."/>
            <person name="Cros-Aarteil S."/>
            <person name="Calhoun S."/>
            <person name="Haridas S."/>
            <person name="Kuo A."/>
            <person name="Mondo S."/>
            <person name="Pangilinan J."/>
            <person name="Riley R."/>
            <person name="LaButti K."/>
            <person name="Andreopoulos B."/>
            <person name="Lipzen A."/>
            <person name="Chen C."/>
            <person name="Yan M."/>
            <person name="Daum C."/>
            <person name="Ng V."/>
            <person name="Clum A."/>
            <person name="Steindorff A."/>
            <person name="Ohm R.A."/>
            <person name="Martin F."/>
            <person name="Silar P."/>
            <person name="Natvig D.O."/>
            <person name="Lalanne C."/>
            <person name="Gautier V."/>
            <person name="Ament-Velasquez S.L."/>
            <person name="Kruys A."/>
            <person name="Hutchinson M.I."/>
            <person name="Powell A.J."/>
            <person name="Barry K."/>
            <person name="Miller A.N."/>
            <person name="Grigoriev I.V."/>
            <person name="Debuchy R."/>
            <person name="Gladieux P."/>
            <person name="Hiltunen Thoren M."/>
            <person name="Johannesson H."/>
        </authorList>
    </citation>
    <scope>NUCLEOTIDE SEQUENCE [LARGE SCALE GENOMIC DNA]</scope>
    <source>
        <strain evidence="2 3">FGSC 10403</strain>
    </source>
</reference>
<keyword evidence="1" id="KW-0472">Membrane</keyword>
<proteinExistence type="predicted"/>
<dbReference type="AlphaFoldDB" id="A0AAJ0MVV0"/>
<dbReference type="EMBL" id="JAULSX010000001">
    <property type="protein sequence ID" value="KAK3500124.1"/>
    <property type="molecule type" value="Genomic_DNA"/>
</dbReference>
<accession>A0AAJ0MVV0</accession>
<keyword evidence="3" id="KW-1185">Reference proteome</keyword>
<name>A0AAJ0MVV0_9PEZI</name>
<keyword evidence="1" id="KW-0812">Transmembrane</keyword>
<keyword evidence="1" id="KW-1133">Transmembrane helix</keyword>
<dbReference type="Proteomes" id="UP001285908">
    <property type="component" value="Unassembled WGS sequence"/>
</dbReference>
<sequence length="105" mass="11778">MVVVVVVVESYPLCLSLVPLVPCPCISLPSLFDDHHFYRSMNNQLLLGILILPQLFLWLPSLSARQAIQAQNSFLCVCVCVRFMFHSVSRSKRPYFLSKPAPGNG</sequence>
<gene>
    <name evidence="2" type="ORF">B0T23DRAFT_371569</name>
</gene>
<protein>
    <submittedName>
        <fullName evidence="2">Uncharacterized protein</fullName>
    </submittedName>
</protein>
<evidence type="ECO:0000313" key="2">
    <source>
        <dbReference type="EMBL" id="KAK3500124.1"/>
    </source>
</evidence>
<evidence type="ECO:0000313" key="3">
    <source>
        <dbReference type="Proteomes" id="UP001285908"/>
    </source>
</evidence>
<evidence type="ECO:0000256" key="1">
    <source>
        <dbReference type="SAM" id="Phobius"/>
    </source>
</evidence>